<dbReference type="Proteomes" id="UP000663833">
    <property type="component" value="Unassembled WGS sequence"/>
</dbReference>
<dbReference type="Gene3D" id="3.40.50.850">
    <property type="entry name" value="Isochorismatase-like"/>
    <property type="match status" value="1"/>
</dbReference>
<keyword evidence="7" id="KW-1185">Reference proteome</keyword>
<evidence type="ECO:0000313" key="7">
    <source>
        <dbReference type="Proteomes" id="UP000663873"/>
    </source>
</evidence>
<comment type="similarity">
    <text evidence="1">Belongs to the isochorismatase family.</text>
</comment>
<dbReference type="EMBL" id="CAJOBP010054464">
    <property type="protein sequence ID" value="CAF4827063.1"/>
    <property type="molecule type" value="Genomic_DNA"/>
</dbReference>
<sequence length="96" mass="10901">MFSHIQFRPGYPEISCQNKQFSVILKLNIFIEGSSNVQFYPGIEPKPDEIRFEKHRISAAKNSELLTLLDSGCIKTVVLIGLTTSRCYFIDSTTID</sequence>
<reference evidence="4" key="1">
    <citation type="submission" date="2021-02" db="EMBL/GenBank/DDBJ databases">
        <authorList>
            <person name="Nowell W R."/>
        </authorList>
    </citation>
    <scope>NUCLEOTIDE SEQUENCE</scope>
</reference>
<comment type="caution">
    <text evidence="4">The sequence shown here is derived from an EMBL/GenBank/DDBJ whole genome shotgun (WGS) entry which is preliminary data.</text>
</comment>
<gene>
    <name evidence="4" type="ORF">HFQ381_LOCUS22188</name>
    <name evidence="3" type="ORF">LUA448_LOCUS6801</name>
    <name evidence="5" type="ORF">UJA718_LOCUS42423</name>
</gene>
<evidence type="ECO:0000256" key="1">
    <source>
        <dbReference type="ARBA" id="ARBA00006336"/>
    </source>
</evidence>
<dbReference type="AlphaFoldDB" id="A0A820QZ03"/>
<dbReference type="InterPro" id="IPR000868">
    <property type="entry name" value="Isochorismatase-like_dom"/>
</dbReference>
<proteinExistence type="inferred from homology"/>
<accession>A0A820QZ03</accession>
<protein>
    <recommendedName>
        <fullName evidence="2">Isochorismatase-like domain-containing protein</fullName>
    </recommendedName>
</protein>
<evidence type="ECO:0000313" key="5">
    <source>
        <dbReference type="EMBL" id="CAF4827063.1"/>
    </source>
</evidence>
<dbReference type="Proteomes" id="UP000663873">
    <property type="component" value="Unassembled WGS sequence"/>
</dbReference>
<dbReference type="EMBL" id="CAJNYD010000663">
    <property type="protein sequence ID" value="CAF3285055.1"/>
    <property type="molecule type" value="Genomic_DNA"/>
</dbReference>
<name>A0A820QZ03_9BILA</name>
<evidence type="ECO:0000313" key="6">
    <source>
        <dbReference type="Proteomes" id="UP000663851"/>
    </source>
</evidence>
<dbReference type="SUPFAM" id="SSF52499">
    <property type="entry name" value="Isochorismatase-like hydrolases"/>
    <property type="match status" value="1"/>
</dbReference>
<feature type="domain" description="Isochorismatase-like" evidence="2">
    <location>
        <begin position="22"/>
        <end position="88"/>
    </location>
</feature>
<dbReference type="Proteomes" id="UP000663851">
    <property type="component" value="Unassembled WGS sequence"/>
</dbReference>
<dbReference type="Pfam" id="PF00857">
    <property type="entry name" value="Isochorismatase"/>
    <property type="match status" value="1"/>
</dbReference>
<dbReference type="InterPro" id="IPR036380">
    <property type="entry name" value="Isochorismatase-like_sf"/>
</dbReference>
<evidence type="ECO:0000313" key="3">
    <source>
        <dbReference type="EMBL" id="CAF3285055.1"/>
    </source>
</evidence>
<organism evidence="4 6">
    <name type="scientific">Rotaria socialis</name>
    <dbReference type="NCBI Taxonomy" id="392032"/>
    <lineage>
        <taxon>Eukaryota</taxon>
        <taxon>Metazoa</taxon>
        <taxon>Spiralia</taxon>
        <taxon>Gnathifera</taxon>
        <taxon>Rotifera</taxon>
        <taxon>Eurotatoria</taxon>
        <taxon>Bdelloidea</taxon>
        <taxon>Philodinida</taxon>
        <taxon>Philodinidae</taxon>
        <taxon>Rotaria</taxon>
    </lineage>
</organism>
<dbReference type="EMBL" id="CAJOBO010002067">
    <property type="protein sequence ID" value="CAF4428951.1"/>
    <property type="molecule type" value="Genomic_DNA"/>
</dbReference>
<evidence type="ECO:0000313" key="4">
    <source>
        <dbReference type="EMBL" id="CAF4428951.1"/>
    </source>
</evidence>
<evidence type="ECO:0000259" key="2">
    <source>
        <dbReference type="Pfam" id="PF00857"/>
    </source>
</evidence>